<name>A0A174D5F9_9CLOT</name>
<evidence type="ECO:0000313" key="2">
    <source>
        <dbReference type="Proteomes" id="UP000095594"/>
    </source>
</evidence>
<dbReference type="AlphaFoldDB" id="A0A174D5F9"/>
<dbReference type="OrthoDB" id="1935317at2"/>
<dbReference type="RefSeq" id="WP_055264629.1">
    <property type="nucleotide sequence ID" value="NZ_CABIXQ010000006.1"/>
</dbReference>
<sequence length="268" mass="31304">MGSDKNRIQESKGYGRECDEEYYMKECYHQDYDCKCDDKEYDRDCYDYDKKYDHKEYDKKCDDHDYDKKCEHDYDDRKCEHHDYDKKHDVKVIQTKVIKGTGCKDFFLEADFDFPQGTPLYLIESIDTWVDVYDTKVICEDKVIFNAWVYKNIIYKVVSGSPVQDDGVTVTGGVDHITKAIPLAGCINIDTKKCGKLDPCRDFAEVIKAKVIGHVEDKLEKVEIKQGNGESFNPPVFVYGSLHEKMCVRIDLKVVRWEHVSVEIEDKC</sequence>
<evidence type="ECO:0000313" key="1">
    <source>
        <dbReference type="EMBL" id="CUO19305.1"/>
    </source>
</evidence>
<dbReference type="Proteomes" id="UP000095594">
    <property type="component" value="Unassembled WGS sequence"/>
</dbReference>
<proteinExistence type="predicted"/>
<reference evidence="1 2" key="1">
    <citation type="submission" date="2015-09" db="EMBL/GenBank/DDBJ databases">
        <authorList>
            <consortium name="Pathogen Informatics"/>
        </authorList>
    </citation>
    <scope>NUCLEOTIDE SEQUENCE [LARGE SCALE GENOMIC DNA]</scope>
    <source>
        <strain evidence="1 2">2789STDY5834856</strain>
    </source>
</reference>
<accession>A0A174D5F9</accession>
<evidence type="ECO:0008006" key="3">
    <source>
        <dbReference type="Google" id="ProtNLM"/>
    </source>
</evidence>
<protein>
    <recommendedName>
        <fullName evidence="3">SipL SPOCS domain-containing protein</fullName>
    </recommendedName>
</protein>
<dbReference type="EMBL" id="CYZX01000006">
    <property type="protein sequence ID" value="CUO19305.1"/>
    <property type="molecule type" value="Genomic_DNA"/>
</dbReference>
<gene>
    <name evidence="1" type="ORF">ERS852471_01109</name>
</gene>
<organism evidence="1 2">
    <name type="scientific">Clostridium disporicum</name>
    <dbReference type="NCBI Taxonomy" id="84024"/>
    <lineage>
        <taxon>Bacteria</taxon>
        <taxon>Bacillati</taxon>
        <taxon>Bacillota</taxon>
        <taxon>Clostridia</taxon>
        <taxon>Eubacteriales</taxon>
        <taxon>Clostridiaceae</taxon>
        <taxon>Clostridium</taxon>
    </lineage>
</organism>